<keyword evidence="1" id="KW-0472">Membrane</keyword>
<dbReference type="AlphaFoldDB" id="A0A814FC64"/>
<dbReference type="Proteomes" id="UP000663882">
    <property type="component" value="Unassembled WGS sequence"/>
</dbReference>
<keyword evidence="1" id="KW-1133">Transmembrane helix</keyword>
<comment type="caution">
    <text evidence="2">The sequence shown here is derived from an EMBL/GenBank/DDBJ whole genome shotgun (WGS) entry which is preliminary data.</text>
</comment>
<gene>
    <name evidence="2" type="ORF">RFH988_LOCUS13284</name>
</gene>
<keyword evidence="1" id="KW-0812">Transmembrane</keyword>
<sequence length="234" mass="25850">MQTISWLLNIVACIVCMFIQTSMIIPALVINCIRRATIVGGSQAFSFPSAYIGTLTGVMWTLVGVIATVQYGLVQLTDDITRNKYTFAYNLSTIAAIIICPLNGFLLGFMADRSKKQKLCNISLMQTISWLLNIVACIVCMFVQTSMIIPALVINCIRRATIVGGSQAFSFPSEYIGTLTGLMWTLVGLIATVQYGLVQLTDDITHVDDYIITCDINVMSFNSIMMETHERIDK</sequence>
<reference evidence="2" key="1">
    <citation type="submission" date="2021-02" db="EMBL/GenBank/DDBJ databases">
        <authorList>
            <person name="Nowell W R."/>
        </authorList>
    </citation>
    <scope>NUCLEOTIDE SEQUENCE</scope>
</reference>
<feature type="transmembrane region" description="Helical" evidence="1">
    <location>
        <begin position="175"/>
        <end position="198"/>
    </location>
</feature>
<feature type="transmembrane region" description="Helical" evidence="1">
    <location>
        <begin position="45"/>
        <end position="67"/>
    </location>
</feature>
<evidence type="ECO:0000313" key="3">
    <source>
        <dbReference type="Proteomes" id="UP000663882"/>
    </source>
</evidence>
<protein>
    <submittedName>
        <fullName evidence="2">Uncharacterized protein</fullName>
    </submittedName>
</protein>
<feature type="transmembrane region" description="Helical" evidence="1">
    <location>
        <begin position="87"/>
        <end position="109"/>
    </location>
</feature>
<evidence type="ECO:0000313" key="2">
    <source>
        <dbReference type="EMBL" id="CAF0983831.1"/>
    </source>
</evidence>
<dbReference type="OrthoDB" id="330047at2759"/>
<name>A0A814FC64_9BILA</name>
<proteinExistence type="predicted"/>
<dbReference type="EMBL" id="CAJNOO010000580">
    <property type="protein sequence ID" value="CAF0983831.1"/>
    <property type="molecule type" value="Genomic_DNA"/>
</dbReference>
<organism evidence="2 3">
    <name type="scientific">Rotaria sordida</name>
    <dbReference type="NCBI Taxonomy" id="392033"/>
    <lineage>
        <taxon>Eukaryota</taxon>
        <taxon>Metazoa</taxon>
        <taxon>Spiralia</taxon>
        <taxon>Gnathifera</taxon>
        <taxon>Rotifera</taxon>
        <taxon>Eurotatoria</taxon>
        <taxon>Bdelloidea</taxon>
        <taxon>Philodinida</taxon>
        <taxon>Philodinidae</taxon>
        <taxon>Rotaria</taxon>
    </lineage>
</organism>
<accession>A0A814FC64</accession>
<evidence type="ECO:0000256" key="1">
    <source>
        <dbReference type="SAM" id="Phobius"/>
    </source>
</evidence>
<feature type="transmembrane region" description="Helical" evidence="1">
    <location>
        <begin position="130"/>
        <end position="155"/>
    </location>
</feature>
<feature type="transmembrane region" description="Helical" evidence="1">
    <location>
        <begin position="6"/>
        <end position="33"/>
    </location>
</feature>